<keyword evidence="1" id="KW-0255">Endonuclease</keyword>
<keyword evidence="1" id="KW-0378">Hydrolase</keyword>
<accession>A0ABT2UBA0</accession>
<dbReference type="GO" id="GO:0004519">
    <property type="term" value="F:endonuclease activity"/>
    <property type="evidence" value="ECO:0007669"/>
    <property type="project" value="UniProtKB-KW"/>
</dbReference>
<sequence>MNMNHFTSETDLPFQAKLLSGCIYCSGTLPAKNHEHIFTSCWGGTHKTGQLICDTCNSAYSQIDNSFAPYTKYVMNAWQFKGQRHKEVPKIATETNYTIEKGAKPKRKSEVSFELQEDGGLRIRANVSSKSEARKLILNQKGLIEEKIGRKLTDDDVEKIHDHIRNSAFVEEAVGALDVEETLCIRDEYRSAAHTLIKCMALFDPQTASSELMSQVRDFARYDRGNWEYFALEASTVVSFVGQINSLEVKYNSAEIYYSRLLGKIIGVITILGRVKRWMVLSGTYSGPDQILFVFERINSGGRLESMRLSARSHLQPIPLIQTNFKHPTFEQFYLEISVLAQDSVAFDAPYADLISSADKLRKEFTVVDEDCLNEFTRIYLDYLKTLASTVDSKFYPQEMRRQIWELGFTELLTRFHNVSLNEPEIQEKLFYPFTTLMERVTKNAKKAE</sequence>
<evidence type="ECO:0000313" key="1">
    <source>
        <dbReference type="EMBL" id="MCU6791909.1"/>
    </source>
</evidence>
<evidence type="ECO:0000313" key="2">
    <source>
        <dbReference type="Proteomes" id="UP001652445"/>
    </source>
</evidence>
<comment type="caution">
    <text evidence="1">The sequence shown here is derived from an EMBL/GenBank/DDBJ whole genome shotgun (WGS) entry which is preliminary data.</text>
</comment>
<dbReference type="EMBL" id="JAOQIO010000016">
    <property type="protein sequence ID" value="MCU6791909.1"/>
    <property type="molecule type" value="Genomic_DNA"/>
</dbReference>
<name>A0ABT2UBA0_9BACL</name>
<gene>
    <name evidence="1" type="ORF">OB236_07200</name>
</gene>
<reference evidence="1 2" key="1">
    <citation type="submission" date="2022-09" db="EMBL/GenBank/DDBJ databases">
        <authorList>
            <person name="Han X.L."/>
            <person name="Wang Q."/>
            <person name="Lu T."/>
        </authorList>
    </citation>
    <scope>NUCLEOTIDE SEQUENCE [LARGE SCALE GENOMIC DNA]</scope>
    <source>
        <strain evidence="1 2">WQ 127069</strain>
    </source>
</reference>
<proteinExistence type="predicted"/>
<keyword evidence="1" id="KW-0540">Nuclease</keyword>
<keyword evidence="2" id="KW-1185">Reference proteome</keyword>
<organism evidence="1 2">
    <name type="scientific">Paenibacillus baimaensis</name>
    <dbReference type="NCBI Taxonomy" id="2982185"/>
    <lineage>
        <taxon>Bacteria</taxon>
        <taxon>Bacillati</taxon>
        <taxon>Bacillota</taxon>
        <taxon>Bacilli</taxon>
        <taxon>Bacillales</taxon>
        <taxon>Paenibacillaceae</taxon>
        <taxon>Paenibacillus</taxon>
    </lineage>
</organism>
<protein>
    <submittedName>
        <fullName evidence="1">HNH endonuclease</fullName>
    </submittedName>
</protein>
<dbReference type="RefSeq" id="WP_262683333.1">
    <property type="nucleotide sequence ID" value="NZ_JAOQIO010000016.1"/>
</dbReference>
<dbReference type="Proteomes" id="UP001652445">
    <property type="component" value="Unassembled WGS sequence"/>
</dbReference>